<evidence type="ECO:0000259" key="1">
    <source>
        <dbReference type="Pfam" id="PF00679"/>
    </source>
</evidence>
<comment type="caution">
    <text evidence="2">The sequence shown here is derived from an EMBL/GenBank/DDBJ whole genome shotgun (WGS) entry which is preliminary data.</text>
</comment>
<dbReference type="GO" id="GO:0003746">
    <property type="term" value="F:translation elongation factor activity"/>
    <property type="evidence" value="ECO:0007669"/>
    <property type="project" value="UniProtKB-KW"/>
</dbReference>
<keyword evidence="2" id="KW-0251">Elongation factor</keyword>
<evidence type="ECO:0000313" key="2">
    <source>
        <dbReference type="EMBL" id="MPM71085.1"/>
    </source>
</evidence>
<gene>
    <name evidence="2" type="primary">fusA_67</name>
    <name evidence="2" type="ORF">SDC9_118048</name>
</gene>
<dbReference type="SUPFAM" id="SSF54980">
    <property type="entry name" value="EF-G C-terminal domain-like"/>
    <property type="match status" value="1"/>
</dbReference>
<reference evidence="2" key="1">
    <citation type="submission" date="2019-08" db="EMBL/GenBank/DDBJ databases">
        <authorList>
            <person name="Kucharzyk K."/>
            <person name="Murdoch R.W."/>
            <person name="Higgins S."/>
            <person name="Loffler F."/>
        </authorList>
    </citation>
    <scope>NUCLEOTIDE SEQUENCE</scope>
</reference>
<dbReference type="Gene3D" id="3.30.70.240">
    <property type="match status" value="1"/>
</dbReference>
<proteinExistence type="predicted"/>
<dbReference type="InterPro" id="IPR035647">
    <property type="entry name" value="EFG_III/V"/>
</dbReference>
<feature type="domain" description="Elongation factor EFG" evidence="1">
    <location>
        <begin position="1"/>
        <end position="38"/>
    </location>
</feature>
<organism evidence="2">
    <name type="scientific">bioreactor metagenome</name>
    <dbReference type="NCBI Taxonomy" id="1076179"/>
    <lineage>
        <taxon>unclassified sequences</taxon>
        <taxon>metagenomes</taxon>
        <taxon>ecological metagenomes</taxon>
    </lineage>
</organism>
<dbReference type="AlphaFoldDB" id="A0A645C0L9"/>
<dbReference type="Pfam" id="PF00679">
    <property type="entry name" value="EFG_C"/>
    <property type="match status" value="1"/>
</dbReference>
<protein>
    <submittedName>
        <fullName evidence="2">Elongation factor G</fullName>
    </submittedName>
</protein>
<dbReference type="EMBL" id="VSSQ01023890">
    <property type="protein sequence ID" value="MPM71085.1"/>
    <property type="molecule type" value="Genomic_DNA"/>
</dbReference>
<keyword evidence="2" id="KW-0648">Protein biosynthesis</keyword>
<accession>A0A645C0L9</accession>
<name>A0A645C0L9_9ZZZZ</name>
<sequence length="45" mass="5213">MAEIAKYSIDLRSMTQGRGSYQFNFDRYEEAPGEVQQKVIEARAK</sequence>
<dbReference type="InterPro" id="IPR000640">
    <property type="entry name" value="EFG_V-like"/>
</dbReference>